<keyword evidence="2" id="KW-1185">Reference proteome</keyword>
<protein>
    <submittedName>
        <fullName evidence="1">Cytochrome c3 family protein</fullName>
    </submittedName>
</protein>
<dbReference type="PANTHER" id="PTHR39425">
    <property type="entry name" value="LIPOPROTEIN CYTOCHROME C"/>
    <property type="match status" value="1"/>
</dbReference>
<evidence type="ECO:0000313" key="1">
    <source>
        <dbReference type="EMBL" id="GAA0569034.1"/>
    </source>
</evidence>
<dbReference type="Proteomes" id="UP001501588">
    <property type="component" value="Unassembled WGS sequence"/>
</dbReference>
<dbReference type="CDD" id="cd08168">
    <property type="entry name" value="Cytochrom_C3"/>
    <property type="match status" value="1"/>
</dbReference>
<dbReference type="SUPFAM" id="SSF48695">
    <property type="entry name" value="Multiheme cytochromes"/>
    <property type="match status" value="1"/>
</dbReference>
<accession>A0ABN1EMP9</accession>
<proteinExistence type="predicted"/>
<organism evidence="1 2">
    <name type="scientific">Craurococcus roseus</name>
    <dbReference type="NCBI Taxonomy" id="77585"/>
    <lineage>
        <taxon>Bacteria</taxon>
        <taxon>Pseudomonadati</taxon>
        <taxon>Pseudomonadota</taxon>
        <taxon>Alphaproteobacteria</taxon>
        <taxon>Acetobacterales</taxon>
        <taxon>Acetobacteraceae</taxon>
        <taxon>Craurococcus</taxon>
    </lineage>
</organism>
<dbReference type="PANTHER" id="PTHR39425:SF1">
    <property type="entry name" value="CYTOCHROME C7-LIKE DOMAIN-CONTAINING PROTEIN"/>
    <property type="match status" value="1"/>
</dbReference>
<reference evidence="1 2" key="1">
    <citation type="journal article" date="2019" name="Int. J. Syst. Evol. Microbiol.">
        <title>The Global Catalogue of Microorganisms (GCM) 10K type strain sequencing project: providing services to taxonomists for standard genome sequencing and annotation.</title>
        <authorList>
            <consortium name="The Broad Institute Genomics Platform"/>
            <consortium name="The Broad Institute Genome Sequencing Center for Infectious Disease"/>
            <person name="Wu L."/>
            <person name="Ma J."/>
        </authorList>
    </citation>
    <scope>NUCLEOTIDE SEQUENCE [LARGE SCALE GENOMIC DNA]</scope>
    <source>
        <strain evidence="1 2">JCM 9933</strain>
    </source>
</reference>
<dbReference type="Gene3D" id="3.90.10.10">
    <property type="entry name" value="Cytochrome C3"/>
    <property type="match status" value="2"/>
</dbReference>
<evidence type="ECO:0000313" key="2">
    <source>
        <dbReference type="Proteomes" id="UP001501588"/>
    </source>
</evidence>
<name>A0ABN1EMP9_9PROT</name>
<dbReference type="RefSeq" id="WP_343893474.1">
    <property type="nucleotide sequence ID" value="NZ_BAAAFZ010000006.1"/>
</dbReference>
<dbReference type="InterPro" id="IPR036280">
    <property type="entry name" value="Multihaem_cyt_sf"/>
</dbReference>
<comment type="caution">
    <text evidence="1">The sequence shown here is derived from an EMBL/GenBank/DDBJ whole genome shotgun (WGS) entry which is preliminary data.</text>
</comment>
<sequence length="226" mass="24107">MPQVFSRRADARLHLALWVGAGAALLAAGAAFVAARAGSTWAVGRPAAQPIPYSHAIHAGQLGLDCRYCHASVESAASAGMPTAETCLGCHARVWSVDAQFAPLRTALALGAPVEWSSVHRLPEHVRFHHGAHTQAGVACETCHGRVWEMPRTVKAEPLHMGWCLDCHRDPAPRLRPSAEAAFDRDWRPVPGAPPSAPGAGTLAALRYEHLGVEVPPLTRCSICHK</sequence>
<gene>
    <name evidence="1" type="ORF">GCM10009416_04150</name>
</gene>
<dbReference type="EMBL" id="BAAAFZ010000006">
    <property type="protein sequence ID" value="GAA0569034.1"/>
    <property type="molecule type" value="Genomic_DNA"/>
</dbReference>